<dbReference type="GO" id="GO:0006285">
    <property type="term" value="P:base-excision repair, AP site formation"/>
    <property type="evidence" value="ECO:0007669"/>
    <property type="project" value="InterPro"/>
</dbReference>
<gene>
    <name evidence="6" type="ORF">FN846DRAFT_899939</name>
</gene>
<dbReference type="Pfam" id="PF03167">
    <property type="entry name" value="UDG"/>
    <property type="match status" value="1"/>
</dbReference>
<evidence type="ECO:0000313" key="7">
    <source>
        <dbReference type="Proteomes" id="UP000326924"/>
    </source>
</evidence>
<dbReference type="Gene3D" id="3.40.470.10">
    <property type="entry name" value="Uracil-DNA glycosylase-like domain"/>
    <property type="match status" value="1"/>
</dbReference>
<keyword evidence="3" id="KW-0234">DNA repair</keyword>
<feature type="region of interest" description="Disordered" evidence="4">
    <location>
        <begin position="1"/>
        <end position="94"/>
    </location>
</feature>
<evidence type="ECO:0000256" key="1">
    <source>
        <dbReference type="ARBA" id="ARBA00022763"/>
    </source>
</evidence>
<evidence type="ECO:0000259" key="5">
    <source>
        <dbReference type="Pfam" id="PF03167"/>
    </source>
</evidence>
<dbReference type="InterPro" id="IPR005122">
    <property type="entry name" value="Uracil-DNA_glycosylase-like"/>
</dbReference>
<evidence type="ECO:0000256" key="2">
    <source>
        <dbReference type="ARBA" id="ARBA00022801"/>
    </source>
</evidence>
<feature type="compositionally biased region" description="Basic residues" evidence="4">
    <location>
        <begin position="76"/>
        <end position="85"/>
    </location>
</feature>
<evidence type="ECO:0000313" key="6">
    <source>
        <dbReference type="EMBL" id="KAA8899169.1"/>
    </source>
</evidence>
<dbReference type="FunFam" id="3.40.470.10:FF:000010">
    <property type="entry name" value="G/U mismatch-specific DNA glycosylase"/>
    <property type="match status" value="1"/>
</dbReference>
<sequence>MSKRAMPRAVEEEEDPDKPTATFGGALSKFAFPATTRVTRSNTRSASASPQKRARSPVKEEPSEDTEVDSKEAGTKSKKKKRSKHPGYAPPSKYAHLSGIPDSLSANLICVFVGTNPGLKTAIKGHAYSSPSNLFWKLLHQSGLTPDQKRLPTDDLKLPELYSLGNTNLVSRPTKDQAELSHEEMEEGVPILEAKVQKFRPESVCIVGKGIWERIYKAKSGKKLGKEFQFGWQDGWRLGAVEGEYEGAKVYVAVSTSGLVAGYSTAQKLRIMTELGDWVNLRRKERGETAPRVEELEQDGLKLEEIEESPAVKLEEGDA</sequence>
<proteinExistence type="predicted"/>
<feature type="domain" description="Uracil-DNA glycosylase-like" evidence="5">
    <location>
        <begin position="105"/>
        <end position="265"/>
    </location>
</feature>
<dbReference type="InterPro" id="IPR036895">
    <property type="entry name" value="Uracil-DNA_glycosylase-like_sf"/>
</dbReference>
<dbReference type="InterPro" id="IPR015637">
    <property type="entry name" value="MUG/TDG"/>
</dbReference>
<dbReference type="OrthoDB" id="565731at2759"/>
<comment type="caution">
    <text evidence="6">The sequence shown here is derived from an EMBL/GenBank/DDBJ whole genome shotgun (WGS) entry which is preliminary data.</text>
</comment>
<organism evidence="6 7">
    <name type="scientific">Sphaerosporella brunnea</name>
    <dbReference type="NCBI Taxonomy" id="1250544"/>
    <lineage>
        <taxon>Eukaryota</taxon>
        <taxon>Fungi</taxon>
        <taxon>Dikarya</taxon>
        <taxon>Ascomycota</taxon>
        <taxon>Pezizomycotina</taxon>
        <taxon>Pezizomycetes</taxon>
        <taxon>Pezizales</taxon>
        <taxon>Pyronemataceae</taxon>
        <taxon>Sphaerosporella</taxon>
    </lineage>
</organism>
<dbReference type="PANTHER" id="PTHR12159">
    <property type="entry name" value="G/T AND G/U MISMATCH-SPECIFIC DNA GLYCOSYLASE"/>
    <property type="match status" value="1"/>
</dbReference>
<keyword evidence="2" id="KW-0378">Hydrolase</keyword>
<dbReference type="CDD" id="cd10028">
    <property type="entry name" value="UDG-F2_TDG_MUG"/>
    <property type="match status" value="1"/>
</dbReference>
<feature type="compositionally biased region" description="Polar residues" evidence="4">
    <location>
        <begin position="36"/>
        <end position="50"/>
    </location>
</feature>
<name>A0A5J5EPN2_9PEZI</name>
<evidence type="ECO:0000256" key="4">
    <source>
        <dbReference type="SAM" id="MobiDB-lite"/>
    </source>
</evidence>
<dbReference type="Proteomes" id="UP000326924">
    <property type="component" value="Unassembled WGS sequence"/>
</dbReference>
<dbReference type="InParanoid" id="A0A5J5EPN2"/>
<dbReference type="PANTHER" id="PTHR12159:SF9">
    <property type="entry name" value="G_T MISMATCH-SPECIFIC THYMINE DNA GLYCOSYLASE"/>
    <property type="match status" value="1"/>
</dbReference>
<accession>A0A5J5EPN2</accession>
<dbReference type="GO" id="GO:0004844">
    <property type="term" value="F:uracil DNA N-glycosylase activity"/>
    <property type="evidence" value="ECO:0007669"/>
    <property type="project" value="TreeGrafter"/>
</dbReference>
<dbReference type="GO" id="GO:0008263">
    <property type="term" value="F:pyrimidine-specific mismatch base pair DNA N-glycosylase activity"/>
    <property type="evidence" value="ECO:0007669"/>
    <property type="project" value="TreeGrafter"/>
</dbReference>
<keyword evidence="1" id="KW-0227">DNA damage</keyword>
<reference evidence="6 7" key="1">
    <citation type="submission" date="2019-09" db="EMBL/GenBank/DDBJ databases">
        <title>Draft genome of the ectomycorrhizal ascomycete Sphaerosporella brunnea.</title>
        <authorList>
            <consortium name="DOE Joint Genome Institute"/>
            <person name="Benucci G.M."/>
            <person name="Marozzi G."/>
            <person name="Antonielli L."/>
            <person name="Sanchez S."/>
            <person name="Marco P."/>
            <person name="Wang X."/>
            <person name="Falini L.B."/>
            <person name="Barry K."/>
            <person name="Haridas S."/>
            <person name="Lipzen A."/>
            <person name="Labutti K."/>
            <person name="Grigoriev I.V."/>
            <person name="Murat C."/>
            <person name="Martin F."/>
            <person name="Albertini E."/>
            <person name="Donnini D."/>
            <person name="Bonito G."/>
        </authorList>
    </citation>
    <scope>NUCLEOTIDE SEQUENCE [LARGE SCALE GENOMIC DNA]</scope>
    <source>
        <strain evidence="6 7">Sb_GMNB300</strain>
    </source>
</reference>
<protein>
    <submittedName>
        <fullName evidence="6">Uracil-DNA glycosylase-like protein</fullName>
    </submittedName>
</protein>
<evidence type="ECO:0000256" key="3">
    <source>
        <dbReference type="ARBA" id="ARBA00023204"/>
    </source>
</evidence>
<dbReference type="AlphaFoldDB" id="A0A5J5EPN2"/>
<dbReference type="EMBL" id="VXIS01000171">
    <property type="protein sequence ID" value="KAA8899169.1"/>
    <property type="molecule type" value="Genomic_DNA"/>
</dbReference>
<keyword evidence="7" id="KW-1185">Reference proteome</keyword>
<dbReference type="SUPFAM" id="SSF52141">
    <property type="entry name" value="Uracil-DNA glycosylase-like"/>
    <property type="match status" value="1"/>
</dbReference>